<gene>
    <name evidence="6" type="ORF">FF38_01092</name>
</gene>
<keyword evidence="5" id="KW-0539">Nucleus</keyword>
<evidence type="ECO:0000313" key="7">
    <source>
        <dbReference type="Proteomes" id="UP000037069"/>
    </source>
</evidence>
<protein>
    <submittedName>
        <fullName evidence="6">Uncharacterized protein</fullName>
    </submittedName>
</protein>
<feature type="non-terminal residue" evidence="6">
    <location>
        <position position="234"/>
    </location>
</feature>
<dbReference type="EMBL" id="JRES01000909">
    <property type="protein sequence ID" value="KNC27350.1"/>
    <property type="molecule type" value="Genomic_DNA"/>
</dbReference>
<comment type="subcellular location">
    <subcellularLocation>
        <location evidence="1">Nucleus</location>
    </subcellularLocation>
</comment>
<evidence type="ECO:0000256" key="5">
    <source>
        <dbReference type="ARBA" id="ARBA00023242"/>
    </source>
</evidence>
<evidence type="ECO:0000256" key="4">
    <source>
        <dbReference type="ARBA" id="ARBA00022833"/>
    </source>
</evidence>
<keyword evidence="7" id="KW-1185">Reference proteome</keyword>
<dbReference type="OrthoDB" id="10045324at2759"/>
<name>A0A0L0C4Z2_LUCCU</name>
<keyword evidence="4" id="KW-0862">Zinc</keyword>
<dbReference type="GO" id="GO:0005634">
    <property type="term" value="C:nucleus"/>
    <property type="evidence" value="ECO:0007669"/>
    <property type="project" value="UniProtKB-SubCell"/>
</dbReference>
<accession>A0A0L0C4Z2</accession>
<dbReference type="SUPFAM" id="SSF140996">
    <property type="entry name" value="Hermes dimerisation domain"/>
    <property type="match status" value="1"/>
</dbReference>
<evidence type="ECO:0000256" key="1">
    <source>
        <dbReference type="ARBA" id="ARBA00004123"/>
    </source>
</evidence>
<organism evidence="6 7">
    <name type="scientific">Lucilia cuprina</name>
    <name type="common">Green bottle fly</name>
    <name type="synonym">Australian sheep blowfly</name>
    <dbReference type="NCBI Taxonomy" id="7375"/>
    <lineage>
        <taxon>Eukaryota</taxon>
        <taxon>Metazoa</taxon>
        <taxon>Ecdysozoa</taxon>
        <taxon>Arthropoda</taxon>
        <taxon>Hexapoda</taxon>
        <taxon>Insecta</taxon>
        <taxon>Pterygota</taxon>
        <taxon>Neoptera</taxon>
        <taxon>Endopterygota</taxon>
        <taxon>Diptera</taxon>
        <taxon>Brachycera</taxon>
        <taxon>Muscomorpha</taxon>
        <taxon>Oestroidea</taxon>
        <taxon>Calliphoridae</taxon>
        <taxon>Luciliinae</taxon>
        <taxon>Lucilia</taxon>
    </lineage>
</organism>
<evidence type="ECO:0000256" key="3">
    <source>
        <dbReference type="ARBA" id="ARBA00022771"/>
    </source>
</evidence>
<dbReference type="PANTHER" id="PTHR46481:SF10">
    <property type="entry name" value="ZINC FINGER BED DOMAIN-CONTAINING PROTEIN 39"/>
    <property type="match status" value="1"/>
</dbReference>
<sequence length="234" mass="26015">MNMLKNYFFNIDNGDGVVADGVGDGVADGAADVVTYDAAEVTTSSDDEDFNEESFIKDAANNHAVKYQNLLQRNKAAKLIAKIMLTERKTCGSEVWDYFGTLTLRGKTVLQKQRFCNKACFDADITTLKGFSVGTSTLNHINHLRTVHSLDISSKRSQSNTNLMNKALATSLSIFKNKTETNFVNARRIAEMCCTDLQPFNIVERKGFQKYISTLKPNITFPRSRTIATTALND</sequence>
<keyword evidence="2" id="KW-0479">Metal-binding</keyword>
<dbReference type="Gene3D" id="1.10.10.1070">
    <property type="entry name" value="Zinc finger, BED domain-containing"/>
    <property type="match status" value="1"/>
</dbReference>
<comment type="caution">
    <text evidence="6">The sequence shown here is derived from an EMBL/GenBank/DDBJ whole genome shotgun (WGS) entry which is preliminary data.</text>
</comment>
<dbReference type="PANTHER" id="PTHR46481">
    <property type="entry name" value="ZINC FINGER BED DOMAIN-CONTAINING PROTEIN 4"/>
    <property type="match status" value="1"/>
</dbReference>
<keyword evidence="3" id="KW-0863">Zinc-finger</keyword>
<dbReference type="AlphaFoldDB" id="A0A0L0C4Z2"/>
<reference evidence="6 7" key="1">
    <citation type="journal article" date="2015" name="Nat. Commun.">
        <title>Lucilia cuprina genome unlocks parasitic fly biology to underpin future interventions.</title>
        <authorList>
            <person name="Anstead C.A."/>
            <person name="Korhonen P.K."/>
            <person name="Young N.D."/>
            <person name="Hall R.S."/>
            <person name="Jex A.R."/>
            <person name="Murali S.C."/>
            <person name="Hughes D.S."/>
            <person name="Lee S.F."/>
            <person name="Perry T."/>
            <person name="Stroehlein A.J."/>
            <person name="Ansell B.R."/>
            <person name="Breugelmans B."/>
            <person name="Hofmann A."/>
            <person name="Qu J."/>
            <person name="Dugan S."/>
            <person name="Lee S.L."/>
            <person name="Chao H."/>
            <person name="Dinh H."/>
            <person name="Han Y."/>
            <person name="Doddapaneni H.V."/>
            <person name="Worley K.C."/>
            <person name="Muzny D.M."/>
            <person name="Ioannidis P."/>
            <person name="Waterhouse R.M."/>
            <person name="Zdobnov E.M."/>
            <person name="James P.J."/>
            <person name="Bagnall N.H."/>
            <person name="Kotze A.C."/>
            <person name="Gibbs R.A."/>
            <person name="Richards S."/>
            <person name="Batterham P."/>
            <person name="Gasser R.B."/>
        </authorList>
    </citation>
    <scope>NUCLEOTIDE SEQUENCE [LARGE SCALE GENOMIC DNA]</scope>
    <source>
        <strain evidence="6 7">LS</strain>
        <tissue evidence="6">Full body</tissue>
    </source>
</reference>
<proteinExistence type="predicted"/>
<evidence type="ECO:0000313" key="6">
    <source>
        <dbReference type="EMBL" id="KNC27350.1"/>
    </source>
</evidence>
<dbReference type="InterPro" id="IPR052035">
    <property type="entry name" value="ZnF_BED_domain_contain"/>
</dbReference>
<dbReference type="GO" id="GO:0008270">
    <property type="term" value="F:zinc ion binding"/>
    <property type="evidence" value="ECO:0007669"/>
    <property type="project" value="UniProtKB-KW"/>
</dbReference>
<dbReference type="Proteomes" id="UP000037069">
    <property type="component" value="Unassembled WGS sequence"/>
</dbReference>
<evidence type="ECO:0000256" key="2">
    <source>
        <dbReference type="ARBA" id="ARBA00022723"/>
    </source>
</evidence>